<name>A0A655DQ85_SALET</name>
<organism evidence="2 3">
    <name type="scientific">Salmonella enterica subsp. enterica serovar Bovismorbificans</name>
    <dbReference type="NCBI Taxonomy" id="58097"/>
    <lineage>
        <taxon>Bacteria</taxon>
        <taxon>Pseudomonadati</taxon>
        <taxon>Pseudomonadota</taxon>
        <taxon>Gammaproteobacteria</taxon>
        <taxon>Enterobacterales</taxon>
        <taxon>Enterobacteriaceae</taxon>
        <taxon>Salmonella</taxon>
    </lineage>
</organism>
<accession>A0A655DQ85</accession>
<dbReference type="AlphaFoldDB" id="A0A655DQ85"/>
<reference evidence="2 3" key="1">
    <citation type="submission" date="2015-03" db="EMBL/GenBank/DDBJ databases">
        <authorList>
            <consortium name="Pathogen Informatics"/>
        </authorList>
    </citation>
    <scope>NUCLEOTIDE SEQUENCE [LARGE SCALE GENOMIC DNA]</scope>
    <source>
        <strain evidence="2 3">D4891</strain>
    </source>
</reference>
<gene>
    <name evidence="2" type="ORF">ERS008207_03482</name>
</gene>
<protein>
    <submittedName>
        <fullName evidence="2">Uncharacterized protein</fullName>
    </submittedName>
</protein>
<evidence type="ECO:0000256" key="1">
    <source>
        <dbReference type="SAM" id="MobiDB-lite"/>
    </source>
</evidence>
<dbReference type="Proteomes" id="UP000042394">
    <property type="component" value="Unassembled WGS sequence"/>
</dbReference>
<feature type="compositionally biased region" description="Basic residues" evidence="1">
    <location>
        <begin position="23"/>
        <end position="32"/>
    </location>
</feature>
<proteinExistence type="predicted"/>
<evidence type="ECO:0000313" key="2">
    <source>
        <dbReference type="EMBL" id="CNU78779.1"/>
    </source>
</evidence>
<evidence type="ECO:0000313" key="3">
    <source>
        <dbReference type="Proteomes" id="UP000042394"/>
    </source>
</evidence>
<feature type="region of interest" description="Disordered" evidence="1">
    <location>
        <begin position="23"/>
        <end position="43"/>
    </location>
</feature>
<dbReference type="EMBL" id="CQPD01000039">
    <property type="protein sequence ID" value="CNU78779.1"/>
    <property type="molecule type" value="Genomic_DNA"/>
</dbReference>
<sequence length="43" mass="4925">MLCGYAIHDNPHHFGRDQLKHRNKHKQGHRAKIATPFPAKVPA</sequence>